<dbReference type="Pfam" id="PF11760">
    <property type="entry name" value="CbiG_N"/>
    <property type="match status" value="1"/>
</dbReference>
<dbReference type="GO" id="GO:0016829">
    <property type="term" value="F:lyase activity"/>
    <property type="evidence" value="ECO:0007669"/>
    <property type="project" value="UniProtKB-KW"/>
</dbReference>
<dbReference type="AlphaFoldDB" id="A0A8G2FY09"/>
<feature type="domain" description="Cobalamin synthesis G N-terminal" evidence="2">
    <location>
        <begin position="44"/>
        <end position="123"/>
    </location>
</feature>
<feature type="domain" description="CobE/GbiG C-terminal" evidence="1">
    <location>
        <begin position="206"/>
        <end position="320"/>
    </location>
</feature>
<dbReference type="InterPro" id="IPR038029">
    <property type="entry name" value="GbiG_N_sf"/>
</dbReference>
<keyword evidence="4" id="KW-1185">Reference proteome</keyword>
<dbReference type="InterPro" id="IPR021744">
    <property type="entry name" value="CbiG_N"/>
</dbReference>
<gene>
    <name evidence="3" type="ORF">SAMN02745355_1426</name>
</gene>
<dbReference type="SUPFAM" id="SSF159672">
    <property type="entry name" value="CbiG N-terminal domain-like"/>
    <property type="match status" value="1"/>
</dbReference>
<comment type="caution">
    <text evidence="3">The sequence shown here is derived from an EMBL/GenBank/DDBJ whole genome shotgun (WGS) entry which is preliminary data.</text>
</comment>
<dbReference type="Gene3D" id="3.30.420.180">
    <property type="entry name" value="CobE/GbiG C-terminal domain"/>
    <property type="match status" value="1"/>
</dbReference>
<dbReference type="SUPFAM" id="SSF159664">
    <property type="entry name" value="CobE/GbiG C-terminal domain-like"/>
    <property type="match status" value="1"/>
</dbReference>
<dbReference type="Gene3D" id="3.40.50.11220">
    <property type="match status" value="1"/>
</dbReference>
<dbReference type="InterPro" id="IPR002750">
    <property type="entry name" value="CobE/GbiG_C"/>
</dbReference>
<reference evidence="3 4" key="1">
    <citation type="submission" date="2017-04" db="EMBL/GenBank/DDBJ databases">
        <authorList>
            <person name="Varghese N."/>
            <person name="Submissions S."/>
        </authorList>
    </citation>
    <scope>NUCLEOTIDE SEQUENCE [LARGE SCALE GENOMIC DNA]</scope>
    <source>
        <strain evidence="3 4">DSM 9789</strain>
    </source>
</reference>
<evidence type="ECO:0000259" key="2">
    <source>
        <dbReference type="Pfam" id="PF11760"/>
    </source>
</evidence>
<organism evidence="3 4">
    <name type="scientific">Picrophilus torridus (strain ATCC 700027 / DSM 9790 / JCM 10055 / NBRC 100828 / KAW 2/3)</name>
    <dbReference type="NCBI Taxonomy" id="1122961"/>
    <lineage>
        <taxon>Archaea</taxon>
        <taxon>Methanobacteriati</taxon>
        <taxon>Thermoplasmatota</taxon>
        <taxon>Thermoplasmata</taxon>
        <taxon>Thermoplasmatales</taxon>
        <taxon>Picrophilaceae</taxon>
        <taxon>Picrophilus</taxon>
    </lineage>
</organism>
<dbReference type="InterPro" id="IPR052553">
    <property type="entry name" value="CbiG_hydrolase"/>
</dbReference>
<evidence type="ECO:0000313" key="4">
    <source>
        <dbReference type="Proteomes" id="UP000192315"/>
    </source>
</evidence>
<sequence>MRIAGIAITENGIKILKDISKCIDIDIYQGRRLSDNGFLSINDITREIFNKYDAIIYTVALGAVVRIISRYIKSKYTDPGIIVIDDAGRFTISLLSGHRIANNLSVIISKCINNQPVITTASEANNVESIEEIIKNKNIIVNGNIASISYDIISGKNMLLIDECNSNLRFPDNVKENIDDFHGRIIITRRDIKPGPNDLILLKRDLCIGIGFSSDADYNNLFNAIDAALRSINASFNAIKRIATIDIKRGSAPLNDLIKKIKCDAIFYKNEELNSTGIINGDVYKYIGAYSVSTASAYLSSNHGKMLIEKMVFKNVTVSIFSDNDEDK</sequence>
<name>A0A8G2FY09_PICTO</name>
<dbReference type="RefSeq" id="WP_084273169.1">
    <property type="nucleotide sequence ID" value="NZ_FWYE01000004.1"/>
</dbReference>
<dbReference type="PANTHER" id="PTHR37477:SF1">
    <property type="entry name" value="COBALT-PRECORRIN-5A HYDROLASE"/>
    <property type="match status" value="1"/>
</dbReference>
<keyword evidence="3" id="KW-0456">Lyase</keyword>
<dbReference type="InterPro" id="IPR036518">
    <property type="entry name" value="CobE/GbiG_C_sf"/>
</dbReference>
<proteinExistence type="predicted"/>
<dbReference type="Proteomes" id="UP000192315">
    <property type="component" value="Unassembled WGS sequence"/>
</dbReference>
<dbReference type="EMBL" id="FWYE01000004">
    <property type="protein sequence ID" value="SMD31481.1"/>
    <property type="molecule type" value="Genomic_DNA"/>
</dbReference>
<protein>
    <submittedName>
        <fullName evidence="3">Cobalt-precorrin 5A acetaldehyde-lyase</fullName>
    </submittedName>
</protein>
<dbReference type="Pfam" id="PF01890">
    <property type="entry name" value="CbiG_C"/>
    <property type="match status" value="1"/>
</dbReference>
<accession>A0A8G2FY09</accession>
<evidence type="ECO:0000259" key="1">
    <source>
        <dbReference type="Pfam" id="PF01890"/>
    </source>
</evidence>
<dbReference type="PANTHER" id="PTHR37477">
    <property type="entry name" value="COBALT-PRECORRIN-5A HYDROLASE"/>
    <property type="match status" value="1"/>
</dbReference>
<evidence type="ECO:0000313" key="3">
    <source>
        <dbReference type="EMBL" id="SMD31481.1"/>
    </source>
</evidence>
<dbReference type="GO" id="GO:0009236">
    <property type="term" value="P:cobalamin biosynthetic process"/>
    <property type="evidence" value="ECO:0007669"/>
    <property type="project" value="InterPro"/>
</dbReference>